<keyword evidence="2" id="KW-0547">Nucleotide-binding</keyword>
<protein>
    <submittedName>
        <fullName evidence="2">ATP-binding cassette domain-containing protein</fullName>
    </submittedName>
</protein>
<dbReference type="GO" id="GO:0016887">
    <property type="term" value="F:ATP hydrolysis activity"/>
    <property type="evidence" value="ECO:0007669"/>
    <property type="project" value="InterPro"/>
</dbReference>
<organism evidence="2 3">
    <name type="scientific">Paraburkholderia tagetis</name>
    <dbReference type="NCBI Taxonomy" id="2913261"/>
    <lineage>
        <taxon>Bacteria</taxon>
        <taxon>Pseudomonadati</taxon>
        <taxon>Pseudomonadota</taxon>
        <taxon>Betaproteobacteria</taxon>
        <taxon>Burkholderiales</taxon>
        <taxon>Burkholderiaceae</taxon>
        <taxon>Paraburkholderia</taxon>
    </lineage>
</organism>
<keyword evidence="2" id="KW-0067">ATP-binding</keyword>
<gene>
    <name evidence="2" type="ORF">L5014_37625</name>
</gene>
<accession>A0A9X1UNZ8</accession>
<evidence type="ECO:0000313" key="3">
    <source>
        <dbReference type="Proteomes" id="UP001139308"/>
    </source>
</evidence>
<proteinExistence type="predicted"/>
<dbReference type="Pfam" id="PF00005">
    <property type="entry name" value="ABC_tran"/>
    <property type="match status" value="1"/>
</dbReference>
<name>A0A9X1UNZ8_9BURK</name>
<dbReference type="Proteomes" id="UP001139308">
    <property type="component" value="Unassembled WGS sequence"/>
</dbReference>
<feature type="domain" description="ABC transporter" evidence="1">
    <location>
        <begin position="4"/>
        <end position="37"/>
    </location>
</feature>
<evidence type="ECO:0000259" key="1">
    <source>
        <dbReference type="Pfam" id="PF00005"/>
    </source>
</evidence>
<dbReference type="SUPFAM" id="SSF52540">
    <property type="entry name" value="P-loop containing nucleoside triphosphate hydrolases"/>
    <property type="match status" value="1"/>
</dbReference>
<comment type="caution">
    <text evidence="2">The sequence shown here is derived from an EMBL/GenBank/DDBJ whole genome shotgun (WGS) entry which is preliminary data.</text>
</comment>
<dbReference type="InterPro" id="IPR027417">
    <property type="entry name" value="P-loop_NTPase"/>
</dbReference>
<evidence type="ECO:0000313" key="2">
    <source>
        <dbReference type="EMBL" id="MCG5078970.1"/>
    </source>
</evidence>
<sequence length="42" mass="4293">MHIIDAGQRVGLLGPSGAGKNTVFALLQRAFDPPRGSGAVCN</sequence>
<keyword evidence="3" id="KW-1185">Reference proteome</keyword>
<dbReference type="AlphaFoldDB" id="A0A9X1UNZ8"/>
<dbReference type="EMBL" id="JAKLJA010000084">
    <property type="protein sequence ID" value="MCG5078970.1"/>
    <property type="molecule type" value="Genomic_DNA"/>
</dbReference>
<dbReference type="Gene3D" id="3.40.50.300">
    <property type="entry name" value="P-loop containing nucleotide triphosphate hydrolases"/>
    <property type="match status" value="1"/>
</dbReference>
<reference evidence="2" key="1">
    <citation type="submission" date="2022-01" db="EMBL/GenBank/DDBJ databases">
        <title>Genome sequence and assembly of Parabukholderia sp. RG36.</title>
        <authorList>
            <person name="Chhetri G."/>
        </authorList>
    </citation>
    <scope>NUCLEOTIDE SEQUENCE</scope>
    <source>
        <strain evidence="2">RG36</strain>
    </source>
</reference>
<dbReference type="GO" id="GO:0005524">
    <property type="term" value="F:ATP binding"/>
    <property type="evidence" value="ECO:0007669"/>
    <property type="project" value="UniProtKB-KW"/>
</dbReference>
<dbReference type="InterPro" id="IPR003439">
    <property type="entry name" value="ABC_transporter-like_ATP-bd"/>
</dbReference>